<dbReference type="AlphaFoldDB" id="A0A392U2H2"/>
<dbReference type="EMBL" id="LXQA010691483">
    <property type="protein sequence ID" value="MCI66235.1"/>
    <property type="molecule type" value="Genomic_DNA"/>
</dbReference>
<feature type="non-terminal residue" evidence="1">
    <location>
        <position position="67"/>
    </location>
</feature>
<evidence type="ECO:0000313" key="2">
    <source>
        <dbReference type="Proteomes" id="UP000265520"/>
    </source>
</evidence>
<accession>A0A392U2H2</accession>
<name>A0A392U2H2_9FABA</name>
<organism evidence="1 2">
    <name type="scientific">Trifolium medium</name>
    <dbReference type="NCBI Taxonomy" id="97028"/>
    <lineage>
        <taxon>Eukaryota</taxon>
        <taxon>Viridiplantae</taxon>
        <taxon>Streptophyta</taxon>
        <taxon>Embryophyta</taxon>
        <taxon>Tracheophyta</taxon>
        <taxon>Spermatophyta</taxon>
        <taxon>Magnoliopsida</taxon>
        <taxon>eudicotyledons</taxon>
        <taxon>Gunneridae</taxon>
        <taxon>Pentapetalae</taxon>
        <taxon>rosids</taxon>
        <taxon>fabids</taxon>
        <taxon>Fabales</taxon>
        <taxon>Fabaceae</taxon>
        <taxon>Papilionoideae</taxon>
        <taxon>50 kb inversion clade</taxon>
        <taxon>NPAAA clade</taxon>
        <taxon>Hologalegina</taxon>
        <taxon>IRL clade</taxon>
        <taxon>Trifolieae</taxon>
        <taxon>Trifolium</taxon>
    </lineage>
</organism>
<keyword evidence="2" id="KW-1185">Reference proteome</keyword>
<proteinExistence type="predicted"/>
<evidence type="ECO:0000313" key="1">
    <source>
        <dbReference type="EMBL" id="MCI66235.1"/>
    </source>
</evidence>
<reference evidence="1 2" key="1">
    <citation type="journal article" date="2018" name="Front. Plant Sci.">
        <title>Red Clover (Trifolium pratense) and Zigzag Clover (T. medium) - A Picture of Genomic Similarities and Differences.</title>
        <authorList>
            <person name="Dluhosova J."/>
            <person name="Istvanek J."/>
            <person name="Nedelnik J."/>
            <person name="Repkova J."/>
        </authorList>
    </citation>
    <scope>NUCLEOTIDE SEQUENCE [LARGE SCALE GENOMIC DNA]</scope>
    <source>
        <strain evidence="2">cv. 10/8</strain>
        <tissue evidence="1">Leaf</tissue>
    </source>
</reference>
<comment type="caution">
    <text evidence="1">The sequence shown here is derived from an EMBL/GenBank/DDBJ whole genome shotgun (WGS) entry which is preliminary data.</text>
</comment>
<feature type="non-terminal residue" evidence="1">
    <location>
        <position position="1"/>
    </location>
</feature>
<dbReference type="Proteomes" id="UP000265520">
    <property type="component" value="Unassembled WGS sequence"/>
</dbReference>
<sequence length="67" mass="7801">PKRVFQLLKSDCIQRFGKDFCYLLLSIVHNFVFHKFSDEVMTDVNVVGSTVLNRILRDVDRTNIVAE</sequence>
<protein>
    <submittedName>
        <fullName evidence="1">Uncharacterized protein</fullName>
    </submittedName>
</protein>